<dbReference type="GO" id="GO:0005524">
    <property type="term" value="F:ATP binding"/>
    <property type="evidence" value="ECO:0007669"/>
    <property type="project" value="UniProtKB-UniRule"/>
</dbReference>
<gene>
    <name evidence="10" type="ORF">Pph01_37420</name>
</gene>
<dbReference type="CDD" id="cd14014">
    <property type="entry name" value="STKc_PknB_like"/>
    <property type="match status" value="1"/>
</dbReference>
<dbReference type="Gene3D" id="1.10.510.10">
    <property type="entry name" value="Transferase(Phosphotransferase) domain 1"/>
    <property type="match status" value="1"/>
</dbReference>
<keyword evidence="6 7" id="KW-0067">ATP-binding</keyword>
<dbReference type="PANTHER" id="PTHR43289">
    <property type="entry name" value="MITOGEN-ACTIVATED PROTEIN KINASE KINASE KINASE 20-RELATED"/>
    <property type="match status" value="1"/>
</dbReference>
<protein>
    <recommendedName>
        <fullName evidence="1">non-specific serine/threonine protein kinase</fullName>
        <ecNumber evidence="1">2.7.11.1</ecNumber>
    </recommendedName>
</protein>
<feature type="domain" description="Protein kinase" evidence="9">
    <location>
        <begin position="11"/>
        <end position="276"/>
    </location>
</feature>
<dbReference type="Pfam" id="PF00069">
    <property type="entry name" value="Pkinase"/>
    <property type="match status" value="1"/>
</dbReference>
<accession>A0A8J3U588</accession>
<dbReference type="Proteomes" id="UP000622547">
    <property type="component" value="Unassembled WGS sequence"/>
</dbReference>
<feature type="transmembrane region" description="Helical" evidence="8">
    <location>
        <begin position="408"/>
        <end position="427"/>
    </location>
</feature>
<evidence type="ECO:0000256" key="7">
    <source>
        <dbReference type="PROSITE-ProRule" id="PRU10141"/>
    </source>
</evidence>
<dbReference type="EC" id="2.7.11.1" evidence="1"/>
<proteinExistence type="predicted"/>
<keyword evidence="8" id="KW-1133">Transmembrane helix</keyword>
<keyword evidence="8" id="KW-0812">Transmembrane</keyword>
<dbReference type="PANTHER" id="PTHR43289:SF6">
    <property type="entry name" value="SERINE_THREONINE-PROTEIN KINASE NEKL-3"/>
    <property type="match status" value="1"/>
</dbReference>
<dbReference type="GO" id="GO:0004674">
    <property type="term" value="F:protein serine/threonine kinase activity"/>
    <property type="evidence" value="ECO:0007669"/>
    <property type="project" value="UniProtKB-KW"/>
</dbReference>
<keyword evidence="3" id="KW-0808">Transferase</keyword>
<comment type="caution">
    <text evidence="10">The sequence shown here is derived from an EMBL/GenBank/DDBJ whole genome shotgun (WGS) entry which is preliminary data.</text>
</comment>
<keyword evidence="2" id="KW-0723">Serine/threonine-protein kinase</keyword>
<keyword evidence="8" id="KW-0472">Membrane</keyword>
<sequence>MGRHTVLAGRYELLSPLGRGGMGQVWEGQDQRLGRRVAVKLLTREVLADRAEPNDLVRRFAREAAVMAGLQHPGVPAVYDAGTYEGGLFLVLELVDGCTLGDLIAEQGPLPVAWAAGIAAQMAAVLTSAHERGFVHRDVKPQNVMLTRDGTVKVLDFGVAAVLDQAGMLRITSTGETIGTLAYMAPEQLHSRDATPRTDLYALGCVLYEMLAGAPMFEATSPGALIHKHLSQIPAPLPRDDVPPELERLVMQLLEKEPEQRPADAEETYDRLLPYVTGPGPLGDVDPVGNGQSGMHLYSRVLVRLSGPAGAPHAGNAHGAAPPVTGDAGFRWPGPDGVPSAPQYIRAERITREPYGTGARWHGTEPPAPRGAGWTFTHSLWIVPTLLFGVGAWLSFAYIAARHRRSSWLVAALVYLVLPIIAFALIGTAGEPRTPFENDPLQTTIGMVLILLVWPAGFIHALWVNVAVRLPLRARMDEDLRRSHRDG</sequence>
<evidence type="ECO:0000256" key="5">
    <source>
        <dbReference type="ARBA" id="ARBA00022777"/>
    </source>
</evidence>
<reference evidence="10 11" key="1">
    <citation type="submission" date="2021-01" db="EMBL/GenBank/DDBJ databases">
        <title>Whole genome shotgun sequence of Planotetraspora phitsanulokensis NBRC 104273.</title>
        <authorList>
            <person name="Komaki H."/>
            <person name="Tamura T."/>
        </authorList>
    </citation>
    <scope>NUCLEOTIDE SEQUENCE [LARGE SCALE GENOMIC DNA]</scope>
    <source>
        <strain evidence="10 11">NBRC 104273</strain>
    </source>
</reference>
<dbReference type="PROSITE" id="PS00107">
    <property type="entry name" value="PROTEIN_KINASE_ATP"/>
    <property type="match status" value="1"/>
</dbReference>
<organism evidence="10 11">
    <name type="scientific">Planotetraspora phitsanulokensis</name>
    <dbReference type="NCBI Taxonomy" id="575192"/>
    <lineage>
        <taxon>Bacteria</taxon>
        <taxon>Bacillati</taxon>
        <taxon>Actinomycetota</taxon>
        <taxon>Actinomycetes</taxon>
        <taxon>Streptosporangiales</taxon>
        <taxon>Streptosporangiaceae</taxon>
        <taxon>Planotetraspora</taxon>
    </lineage>
</organism>
<dbReference type="EMBL" id="BOOP01000015">
    <property type="protein sequence ID" value="GII38739.1"/>
    <property type="molecule type" value="Genomic_DNA"/>
</dbReference>
<feature type="binding site" evidence="7">
    <location>
        <position position="40"/>
    </location>
    <ligand>
        <name>ATP</name>
        <dbReference type="ChEBI" id="CHEBI:30616"/>
    </ligand>
</feature>
<feature type="transmembrane region" description="Helical" evidence="8">
    <location>
        <begin position="447"/>
        <end position="472"/>
    </location>
</feature>
<evidence type="ECO:0000256" key="4">
    <source>
        <dbReference type="ARBA" id="ARBA00022741"/>
    </source>
</evidence>
<dbReference type="InterPro" id="IPR000719">
    <property type="entry name" value="Prot_kinase_dom"/>
</dbReference>
<evidence type="ECO:0000256" key="3">
    <source>
        <dbReference type="ARBA" id="ARBA00022679"/>
    </source>
</evidence>
<dbReference type="Gene3D" id="3.30.200.20">
    <property type="entry name" value="Phosphorylase Kinase, domain 1"/>
    <property type="match status" value="1"/>
</dbReference>
<evidence type="ECO:0000256" key="8">
    <source>
        <dbReference type="SAM" id="Phobius"/>
    </source>
</evidence>
<dbReference type="InterPro" id="IPR011009">
    <property type="entry name" value="Kinase-like_dom_sf"/>
</dbReference>
<keyword evidence="11" id="KW-1185">Reference proteome</keyword>
<keyword evidence="5" id="KW-0418">Kinase</keyword>
<dbReference type="PROSITE" id="PS00108">
    <property type="entry name" value="PROTEIN_KINASE_ST"/>
    <property type="match status" value="1"/>
</dbReference>
<dbReference type="SUPFAM" id="SSF56112">
    <property type="entry name" value="Protein kinase-like (PK-like)"/>
    <property type="match status" value="1"/>
</dbReference>
<evidence type="ECO:0000256" key="6">
    <source>
        <dbReference type="ARBA" id="ARBA00022840"/>
    </source>
</evidence>
<dbReference type="AlphaFoldDB" id="A0A8J3U588"/>
<dbReference type="PROSITE" id="PS50011">
    <property type="entry name" value="PROTEIN_KINASE_DOM"/>
    <property type="match status" value="1"/>
</dbReference>
<evidence type="ECO:0000256" key="1">
    <source>
        <dbReference type="ARBA" id="ARBA00012513"/>
    </source>
</evidence>
<dbReference type="SMART" id="SM00220">
    <property type="entry name" value="S_TKc"/>
    <property type="match status" value="1"/>
</dbReference>
<dbReference type="InterPro" id="IPR008271">
    <property type="entry name" value="Ser/Thr_kinase_AS"/>
</dbReference>
<name>A0A8J3U588_9ACTN</name>
<feature type="transmembrane region" description="Helical" evidence="8">
    <location>
        <begin position="380"/>
        <end position="401"/>
    </location>
</feature>
<dbReference type="FunFam" id="1.10.510.10:FF:000021">
    <property type="entry name" value="Serine/threonine protein kinase"/>
    <property type="match status" value="1"/>
</dbReference>
<evidence type="ECO:0000256" key="2">
    <source>
        <dbReference type="ARBA" id="ARBA00022527"/>
    </source>
</evidence>
<keyword evidence="4 7" id="KW-0547">Nucleotide-binding</keyword>
<dbReference type="RefSeq" id="WP_204074355.1">
    <property type="nucleotide sequence ID" value="NZ_BAABHI010000002.1"/>
</dbReference>
<evidence type="ECO:0000313" key="11">
    <source>
        <dbReference type="Proteomes" id="UP000622547"/>
    </source>
</evidence>
<evidence type="ECO:0000259" key="9">
    <source>
        <dbReference type="PROSITE" id="PS50011"/>
    </source>
</evidence>
<evidence type="ECO:0000313" key="10">
    <source>
        <dbReference type="EMBL" id="GII38739.1"/>
    </source>
</evidence>
<dbReference type="InterPro" id="IPR017441">
    <property type="entry name" value="Protein_kinase_ATP_BS"/>
</dbReference>